<comment type="caution">
    <text evidence="2">The sequence shown here is derived from an EMBL/GenBank/DDBJ whole genome shotgun (WGS) entry which is preliminary data.</text>
</comment>
<dbReference type="Proteomes" id="UP001221189">
    <property type="component" value="Unassembled WGS sequence"/>
</dbReference>
<proteinExistence type="predicted"/>
<sequence>MDSINTEHRLTELEIKASFSEDMLDQLNLIITRQQAQIDLLLREVAELRQQAPESGAPVFRSLMDDLPPHY</sequence>
<gene>
    <name evidence="2" type="ORF">PRZ03_06210</name>
</gene>
<keyword evidence="1" id="KW-0175">Coiled coil</keyword>
<dbReference type="RefSeq" id="WP_263533222.1">
    <property type="nucleotide sequence ID" value="NZ_JAQQXT010000003.1"/>
</dbReference>
<keyword evidence="3" id="KW-1185">Reference proteome</keyword>
<accession>A0ABT5KB53</accession>
<dbReference type="Gene3D" id="1.20.5.300">
    <property type="match status" value="1"/>
</dbReference>
<dbReference type="EMBL" id="JAQQXT010000003">
    <property type="protein sequence ID" value="MDC8771157.1"/>
    <property type="molecule type" value="Genomic_DNA"/>
</dbReference>
<evidence type="ECO:0000256" key="1">
    <source>
        <dbReference type="SAM" id="Coils"/>
    </source>
</evidence>
<dbReference type="InterPro" id="IPR007236">
    <property type="entry name" value="SlyX"/>
</dbReference>
<evidence type="ECO:0000313" key="3">
    <source>
        <dbReference type="Proteomes" id="UP001221189"/>
    </source>
</evidence>
<name>A0ABT5KB53_9BURK</name>
<dbReference type="Pfam" id="PF04102">
    <property type="entry name" value="SlyX"/>
    <property type="match status" value="1"/>
</dbReference>
<evidence type="ECO:0000313" key="2">
    <source>
        <dbReference type="EMBL" id="MDC8771157.1"/>
    </source>
</evidence>
<organism evidence="2 3">
    <name type="scientific">Roseateles albus</name>
    <dbReference type="NCBI Taxonomy" id="2987525"/>
    <lineage>
        <taxon>Bacteria</taxon>
        <taxon>Pseudomonadati</taxon>
        <taxon>Pseudomonadota</taxon>
        <taxon>Betaproteobacteria</taxon>
        <taxon>Burkholderiales</taxon>
        <taxon>Sphaerotilaceae</taxon>
        <taxon>Roseateles</taxon>
    </lineage>
</organism>
<feature type="coiled-coil region" evidence="1">
    <location>
        <begin position="24"/>
        <end position="51"/>
    </location>
</feature>
<protein>
    <submittedName>
        <fullName evidence="2">SlyX family protein</fullName>
    </submittedName>
</protein>
<reference evidence="2 3" key="1">
    <citation type="submission" date="2022-10" db="EMBL/GenBank/DDBJ databases">
        <title>Paucibacter sp. hw1 Genome sequencing.</title>
        <authorList>
            <person name="Park S."/>
        </authorList>
    </citation>
    <scope>NUCLEOTIDE SEQUENCE [LARGE SCALE GENOMIC DNA]</scope>
    <source>
        <strain evidence="3">hw1</strain>
    </source>
</reference>
<dbReference type="PANTHER" id="PTHR36508:SF1">
    <property type="entry name" value="PROTEIN SLYX"/>
    <property type="match status" value="1"/>
</dbReference>
<dbReference type="PANTHER" id="PTHR36508">
    <property type="entry name" value="PROTEIN SLYX"/>
    <property type="match status" value="1"/>
</dbReference>